<proteinExistence type="predicted"/>
<accession>A0A8H6WR85</accession>
<reference evidence="3" key="1">
    <citation type="submission" date="2020-05" db="EMBL/GenBank/DDBJ databases">
        <title>Mycena genomes resolve the evolution of fungal bioluminescence.</title>
        <authorList>
            <person name="Tsai I.J."/>
        </authorList>
    </citation>
    <scope>NUCLEOTIDE SEQUENCE</scope>
    <source>
        <strain evidence="3">CCC161011</strain>
    </source>
</reference>
<evidence type="ECO:0000256" key="1">
    <source>
        <dbReference type="SAM" id="MobiDB-lite"/>
    </source>
</evidence>
<evidence type="ECO:0000313" key="3">
    <source>
        <dbReference type="EMBL" id="KAF7326611.1"/>
    </source>
</evidence>
<organism evidence="3 4">
    <name type="scientific">Mycena venus</name>
    <dbReference type="NCBI Taxonomy" id="2733690"/>
    <lineage>
        <taxon>Eukaryota</taxon>
        <taxon>Fungi</taxon>
        <taxon>Dikarya</taxon>
        <taxon>Basidiomycota</taxon>
        <taxon>Agaricomycotina</taxon>
        <taxon>Agaricomycetes</taxon>
        <taxon>Agaricomycetidae</taxon>
        <taxon>Agaricales</taxon>
        <taxon>Marasmiineae</taxon>
        <taxon>Mycenaceae</taxon>
        <taxon>Mycena</taxon>
    </lineage>
</organism>
<dbReference type="Pfam" id="PF20149">
    <property type="entry name" value="DUF6532"/>
    <property type="match status" value="1"/>
</dbReference>
<feature type="domain" description="DUF6532" evidence="2">
    <location>
        <begin position="188"/>
        <end position="298"/>
    </location>
</feature>
<feature type="region of interest" description="Disordered" evidence="1">
    <location>
        <begin position="355"/>
        <end position="384"/>
    </location>
</feature>
<dbReference type="EMBL" id="JACAZI010000041">
    <property type="protein sequence ID" value="KAF7326611.1"/>
    <property type="molecule type" value="Genomic_DNA"/>
</dbReference>
<dbReference type="AlphaFoldDB" id="A0A8H6WR85"/>
<protein>
    <recommendedName>
        <fullName evidence="2">DUF6532 domain-containing protein</fullName>
    </recommendedName>
</protein>
<sequence>MLASTEQALDVQPKKSKMVIGGFVKGWQKAVGIIGPKATKSTARGRSDSNASMPSLISSRASSITMSSAKSSVVSLPMGEFDSEETPASLLAARGSKSANAIADATAKMGISLVPKDVQLKADGKNSYANDLKFWQGAVIVEFVSWAGTKDDTFAVNSHPDFRDVVTELWNHHFGAYPINDAVYAQAAAAVRNWRSKIGKTGVKTVQDVVTNSDDLSTIEARAEWVQNKLLDSNFVYENDEDMTGAYRGELVLRTFAAHLQVVNKADVFYGHPVGALATACASAERALHMYKTGTCSTDGITRKGRRSANSFVAVPWAARAKAYLPGIKKLSDQKWAKIMALSIPFIDGAAQIAADDTEGDESEDHRGLIQISDDSDDEPAIEV</sequence>
<dbReference type="InterPro" id="IPR045341">
    <property type="entry name" value="DUF6532"/>
</dbReference>
<feature type="compositionally biased region" description="Acidic residues" evidence="1">
    <location>
        <begin position="374"/>
        <end position="384"/>
    </location>
</feature>
<keyword evidence="4" id="KW-1185">Reference proteome</keyword>
<dbReference type="Proteomes" id="UP000620124">
    <property type="component" value="Unassembled WGS sequence"/>
</dbReference>
<dbReference type="OrthoDB" id="2755811at2759"/>
<name>A0A8H6WR85_9AGAR</name>
<gene>
    <name evidence="3" type="ORF">MVEN_02597800</name>
</gene>
<comment type="caution">
    <text evidence="3">The sequence shown here is derived from an EMBL/GenBank/DDBJ whole genome shotgun (WGS) entry which is preliminary data.</text>
</comment>
<evidence type="ECO:0000259" key="2">
    <source>
        <dbReference type="Pfam" id="PF20149"/>
    </source>
</evidence>
<evidence type="ECO:0000313" key="4">
    <source>
        <dbReference type="Proteomes" id="UP000620124"/>
    </source>
</evidence>